<dbReference type="AlphaFoldDB" id="M7TD31"/>
<dbReference type="eggNOG" id="ENOG502S3W4">
    <property type="taxonomic scope" value="Eukaryota"/>
</dbReference>
<dbReference type="Proteomes" id="UP000012174">
    <property type="component" value="Unassembled WGS sequence"/>
</dbReference>
<proteinExistence type="inferred from homology"/>
<dbReference type="Gene3D" id="3.30.2140.20">
    <property type="match status" value="1"/>
</dbReference>
<dbReference type="EMBL" id="KB706350">
    <property type="protein sequence ID" value="EMR67806.1"/>
    <property type="molecule type" value="Genomic_DNA"/>
</dbReference>
<dbReference type="KEGG" id="ela:UCREL1_5192"/>
<evidence type="ECO:0000256" key="1">
    <source>
        <dbReference type="ARBA" id="ARBA00006547"/>
    </source>
</evidence>
<dbReference type="InterPro" id="IPR001447">
    <property type="entry name" value="Arylamine_N-AcTrfase"/>
</dbReference>
<dbReference type="SUPFAM" id="SSF54001">
    <property type="entry name" value="Cysteine proteinases"/>
    <property type="match status" value="1"/>
</dbReference>
<sequence>MCLSSLQPLPFRVHVVSIVTFADDSKYHVDVGFGGDGATMPLLLEDGLVHLNLGTQEIRLVRDWIPTQTKRTECSKLWVFQYRNGAGRGWNSFYAFSHELEFMQADFEVMNWWTGHNPRFYQTKNAILIKFLRRAAGGEQSGGVQEIYGKRMLVNGVIKENLGGKTRVVEECKSEEERVEGLEKYFGITLTDEERMGIGGWATELRST</sequence>
<dbReference type="PANTHER" id="PTHR11786">
    <property type="entry name" value="N-HYDROXYARYLAMINE O-ACETYLTRANSFERASE"/>
    <property type="match status" value="1"/>
</dbReference>
<accession>M7TD31</accession>
<dbReference type="OrthoDB" id="10260017at2759"/>
<organism evidence="2 3">
    <name type="scientific">Eutypa lata (strain UCR-EL1)</name>
    <name type="common">Grapevine dieback disease fungus</name>
    <name type="synonym">Eutypa armeniacae</name>
    <dbReference type="NCBI Taxonomy" id="1287681"/>
    <lineage>
        <taxon>Eukaryota</taxon>
        <taxon>Fungi</taxon>
        <taxon>Dikarya</taxon>
        <taxon>Ascomycota</taxon>
        <taxon>Pezizomycotina</taxon>
        <taxon>Sordariomycetes</taxon>
        <taxon>Xylariomycetidae</taxon>
        <taxon>Xylariales</taxon>
        <taxon>Diatrypaceae</taxon>
        <taxon>Eutypa</taxon>
    </lineage>
</organism>
<keyword evidence="3" id="KW-1185">Reference proteome</keyword>
<dbReference type="InterPro" id="IPR053710">
    <property type="entry name" value="Arylamine_NAT_domain_sf"/>
</dbReference>
<keyword evidence="2" id="KW-0808">Transferase</keyword>
<dbReference type="OMA" id="KPLWIYQ"/>
<gene>
    <name evidence="2" type="ORF">UCREL1_5192</name>
</gene>
<protein>
    <submittedName>
        <fullName evidence="2">Putative arylamine n-acetyltransferase 2 protein</fullName>
    </submittedName>
</protein>
<dbReference type="Pfam" id="PF00797">
    <property type="entry name" value="Acetyltransf_2"/>
    <property type="match status" value="1"/>
</dbReference>
<dbReference type="InterPro" id="IPR038765">
    <property type="entry name" value="Papain-like_cys_pep_sf"/>
</dbReference>
<name>M7TD31_EUTLA</name>
<dbReference type="PANTHER" id="PTHR11786:SF0">
    <property type="entry name" value="ARYLAMINE N-ACETYLTRANSFERASE 4-RELATED"/>
    <property type="match status" value="1"/>
</dbReference>
<evidence type="ECO:0000313" key="2">
    <source>
        <dbReference type="EMBL" id="EMR67806.1"/>
    </source>
</evidence>
<reference evidence="3" key="1">
    <citation type="journal article" date="2013" name="Genome Announc.">
        <title>Draft genome sequence of the grapevine dieback fungus Eutypa lata UCR-EL1.</title>
        <authorList>
            <person name="Blanco-Ulate B."/>
            <person name="Rolshausen P.E."/>
            <person name="Cantu D."/>
        </authorList>
    </citation>
    <scope>NUCLEOTIDE SEQUENCE [LARGE SCALE GENOMIC DNA]</scope>
    <source>
        <strain evidence="3">UCR-EL1</strain>
    </source>
</reference>
<dbReference type="HOGENOM" id="CLU_049918_2_2_1"/>
<dbReference type="GO" id="GO:0016407">
    <property type="term" value="F:acetyltransferase activity"/>
    <property type="evidence" value="ECO:0007669"/>
    <property type="project" value="InterPro"/>
</dbReference>
<comment type="similarity">
    <text evidence="1">Belongs to the arylamine N-acetyltransferase family.</text>
</comment>
<evidence type="ECO:0000313" key="3">
    <source>
        <dbReference type="Proteomes" id="UP000012174"/>
    </source>
</evidence>